<feature type="region of interest" description="Disordered" evidence="1">
    <location>
        <begin position="27"/>
        <end position="48"/>
    </location>
</feature>
<accession>A0AB34XI10</accession>
<name>A0AB34XI10_GLUOY</name>
<protein>
    <submittedName>
        <fullName evidence="2">Uncharacterized protein</fullName>
    </submittedName>
</protein>
<evidence type="ECO:0000313" key="3">
    <source>
        <dbReference type="Proteomes" id="UP000075394"/>
    </source>
</evidence>
<reference evidence="2 3" key="1">
    <citation type="submission" date="2015-06" db="EMBL/GenBank/DDBJ databases">
        <title>Improved classification and identification of acetic acid bacteria using matrix-assisted laser desorption/ionization time-of-flight mass spectrometry; Gluconobacter nephelii and Gluconobacter uchimurae are later heterotypic synonyms of Gluconobacter japonicus and Gluconobacter oxydans, respectively.</title>
        <authorList>
            <person name="Li L."/>
            <person name="Cleenwerck I."/>
            <person name="De Vuyst L."/>
            <person name="Vandamme P."/>
        </authorList>
    </citation>
    <scope>NUCLEOTIDE SEQUENCE [LARGE SCALE GENOMIC DNA]</scope>
    <source>
        <strain evidence="2 3">LMG 1386</strain>
    </source>
</reference>
<dbReference type="EMBL" id="LHZD01000019">
    <property type="protein sequence ID" value="KXV08285.1"/>
    <property type="molecule type" value="Genomic_DNA"/>
</dbReference>
<gene>
    <name evidence="2" type="ORF">AD931_07320</name>
</gene>
<evidence type="ECO:0000256" key="1">
    <source>
        <dbReference type="SAM" id="MobiDB-lite"/>
    </source>
</evidence>
<dbReference type="Proteomes" id="UP000075394">
    <property type="component" value="Unassembled WGS sequence"/>
</dbReference>
<proteinExistence type="predicted"/>
<organism evidence="2 3">
    <name type="scientific">Gluconobacter oxydans</name>
    <name type="common">Gluconobacter suboxydans</name>
    <dbReference type="NCBI Taxonomy" id="442"/>
    <lineage>
        <taxon>Bacteria</taxon>
        <taxon>Pseudomonadati</taxon>
        <taxon>Pseudomonadota</taxon>
        <taxon>Alphaproteobacteria</taxon>
        <taxon>Acetobacterales</taxon>
        <taxon>Acetobacteraceae</taxon>
        <taxon>Gluconobacter</taxon>
    </lineage>
</organism>
<comment type="caution">
    <text evidence="2">The sequence shown here is derived from an EMBL/GenBank/DDBJ whole genome shotgun (WGS) entry which is preliminary data.</text>
</comment>
<sequence>MSKVPLDPASQHKQDLRLLFGRQRLSRRHAMPFGQATPATRTGGMLRDKDRMTTHGRLLAVAGRVGRSQTFGDEGRTMFHDGIKAPAFEIDSRLIVQMKAGAEPGPGKTFKQLFGIKSAHQPTTF</sequence>
<dbReference type="AlphaFoldDB" id="A0AB34XI10"/>
<evidence type="ECO:0000313" key="2">
    <source>
        <dbReference type="EMBL" id="KXV08285.1"/>
    </source>
</evidence>